<dbReference type="RefSeq" id="WP_194371177.1">
    <property type="nucleotide sequence ID" value="NZ_CP063767.1"/>
</dbReference>
<feature type="region of interest" description="Disordered" evidence="1">
    <location>
        <begin position="1"/>
        <end position="73"/>
    </location>
</feature>
<proteinExistence type="predicted"/>
<feature type="region of interest" description="Disordered" evidence="1">
    <location>
        <begin position="109"/>
        <end position="140"/>
    </location>
</feature>
<reference evidence="3 4" key="1">
    <citation type="submission" date="2020-10" db="EMBL/GenBank/DDBJ databases">
        <title>Olsenella immobilis sp.nov., isolated from the mud in a fermentation cellar used for the production of Chinese strong-flavoured liquor.</title>
        <authorList>
            <person name="Lu L."/>
        </authorList>
    </citation>
    <scope>NUCLEOTIDE SEQUENCE [LARGE SCALE GENOMIC DNA]</scope>
    <source>
        <strain evidence="3 4">LZLJ-2</strain>
    </source>
</reference>
<evidence type="ECO:0000256" key="1">
    <source>
        <dbReference type="SAM" id="MobiDB-lite"/>
    </source>
</evidence>
<dbReference type="EMBL" id="CP063767">
    <property type="protein sequence ID" value="QOY60582.1"/>
    <property type="molecule type" value="Genomic_DNA"/>
</dbReference>
<protein>
    <submittedName>
        <fullName evidence="3">Uncharacterized protein</fullName>
    </submittedName>
</protein>
<organism evidence="3 4">
    <name type="scientific">Thermophilibacter immobilis</name>
    <dbReference type="NCBI Taxonomy" id="2779519"/>
    <lineage>
        <taxon>Bacteria</taxon>
        <taxon>Bacillati</taxon>
        <taxon>Actinomycetota</taxon>
        <taxon>Coriobacteriia</taxon>
        <taxon>Coriobacteriales</taxon>
        <taxon>Atopobiaceae</taxon>
        <taxon>Thermophilibacter</taxon>
    </lineage>
</organism>
<feature type="transmembrane region" description="Helical" evidence="2">
    <location>
        <begin position="78"/>
        <end position="96"/>
    </location>
</feature>
<evidence type="ECO:0000313" key="3">
    <source>
        <dbReference type="EMBL" id="QOY60582.1"/>
    </source>
</evidence>
<dbReference type="KEGG" id="tio:INP52_09365"/>
<evidence type="ECO:0000256" key="2">
    <source>
        <dbReference type="SAM" id="Phobius"/>
    </source>
</evidence>
<keyword evidence="2" id="KW-0472">Membrane</keyword>
<dbReference type="AlphaFoldDB" id="A0A7S7M8A7"/>
<feature type="compositionally biased region" description="Basic and acidic residues" evidence="1">
    <location>
        <begin position="1"/>
        <end position="20"/>
    </location>
</feature>
<dbReference type="Proteomes" id="UP000593735">
    <property type="component" value="Chromosome"/>
</dbReference>
<feature type="compositionally biased region" description="Basic and acidic residues" evidence="1">
    <location>
        <begin position="41"/>
        <end position="66"/>
    </location>
</feature>
<sequence>MSNSEERHPAHGARHERSTADSECLSTIHEGQGARVTTRKNASEAADRARHNAEKRYQTRHPEAHRPQGGPERSHKNVALLVAAAILGLVLLFFVVRCATAALTPGPAEQAAQSSDQTQQDATDQTQQGTQDSTNEQAQTDAAVSYRGASYALQTQEDGLWGLVCTSPDGTSTTLFKIEGDPLSLMRHDDTILIPENRDGSWDVACYVIDAHADAGYVVGSDGAMVQGSAEATSAQLDDATIHVTDATGATTDVALA</sequence>
<keyword evidence="4" id="KW-1185">Reference proteome</keyword>
<keyword evidence="2" id="KW-1133">Transmembrane helix</keyword>
<keyword evidence="2" id="KW-0812">Transmembrane</keyword>
<evidence type="ECO:0000313" key="4">
    <source>
        <dbReference type="Proteomes" id="UP000593735"/>
    </source>
</evidence>
<gene>
    <name evidence="3" type="ORF">INP52_09365</name>
</gene>
<name>A0A7S7M8A7_9ACTN</name>
<feature type="compositionally biased region" description="Low complexity" evidence="1">
    <location>
        <begin position="110"/>
        <end position="134"/>
    </location>
</feature>
<accession>A0A7S7M8A7</accession>